<dbReference type="STRING" id="1798396.A2973_00245"/>
<gene>
    <name evidence="4" type="ORF">A2973_00245</name>
</gene>
<dbReference type="InterPro" id="IPR029057">
    <property type="entry name" value="PRTase-like"/>
</dbReference>
<dbReference type="Gene3D" id="3.40.50.2020">
    <property type="match status" value="1"/>
</dbReference>
<evidence type="ECO:0000313" key="4">
    <source>
        <dbReference type="EMBL" id="OGG29910.1"/>
    </source>
</evidence>
<dbReference type="InterPro" id="IPR000836">
    <property type="entry name" value="PRTase_dom"/>
</dbReference>
<sequence length="191" mass="21786">MADQYLLVSWRNYHTLSQKLAAGILSAKNPPDIIVAISRGGLTLGHVLSDHLRIPVSTIAIQSYRDIQAQGEVVLTEKLKTPVHGKHVLLTDDVADSGKTLQRADGYLHRFRPKEISTVTMFLKPTSAVRPDYFVRQTTKWIIFPYESTEMILLITQKMTREGKTKRDIQLLLERVGFTDEQIAFVRKHYL</sequence>
<dbReference type="GO" id="GO:0016757">
    <property type="term" value="F:glycosyltransferase activity"/>
    <property type="evidence" value="ECO:0007669"/>
    <property type="project" value="UniProtKB-KW"/>
</dbReference>
<accession>A0A1F6AZ21</accession>
<dbReference type="Pfam" id="PF00156">
    <property type="entry name" value="Pribosyltran"/>
    <property type="match status" value="1"/>
</dbReference>
<name>A0A1F6AZ21_9BACT</name>
<comment type="caution">
    <text evidence="4">The sequence shown here is derived from an EMBL/GenBank/DDBJ whole genome shotgun (WGS) entry which is preliminary data.</text>
</comment>
<dbReference type="Proteomes" id="UP000176409">
    <property type="component" value="Unassembled WGS sequence"/>
</dbReference>
<keyword evidence="2" id="KW-0808">Transferase</keyword>
<evidence type="ECO:0000313" key="5">
    <source>
        <dbReference type="Proteomes" id="UP000176409"/>
    </source>
</evidence>
<dbReference type="PANTHER" id="PTHR43363:SF1">
    <property type="entry name" value="HYPOXANTHINE-GUANINE PHOSPHORIBOSYLTRANSFERASE"/>
    <property type="match status" value="1"/>
</dbReference>
<evidence type="ECO:0000256" key="2">
    <source>
        <dbReference type="ARBA" id="ARBA00022679"/>
    </source>
</evidence>
<dbReference type="CDD" id="cd06223">
    <property type="entry name" value="PRTases_typeI"/>
    <property type="match status" value="1"/>
</dbReference>
<proteinExistence type="predicted"/>
<evidence type="ECO:0000256" key="1">
    <source>
        <dbReference type="ARBA" id="ARBA00022676"/>
    </source>
</evidence>
<evidence type="ECO:0000259" key="3">
    <source>
        <dbReference type="Pfam" id="PF00156"/>
    </source>
</evidence>
<feature type="domain" description="Phosphoribosyltransferase" evidence="3">
    <location>
        <begin position="10"/>
        <end position="144"/>
    </location>
</feature>
<dbReference type="EMBL" id="MFJZ01000033">
    <property type="protein sequence ID" value="OGG29910.1"/>
    <property type="molecule type" value="Genomic_DNA"/>
</dbReference>
<protein>
    <recommendedName>
        <fullName evidence="3">Phosphoribosyltransferase domain-containing protein</fullName>
    </recommendedName>
</protein>
<dbReference type="SUPFAM" id="SSF53271">
    <property type="entry name" value="PRTase-like"/>
    <property type="match status" value="1"/>
</dbReference>
<keyword evidence="1" id="KW-0328">Glycosyltransferase</keyword>
<dbReference type="PANTHER" id="PTHR43363">
    <property type="entry name" value="HYPOXANTHINE PHOSPHORIBOSYLTRANSFERASE"/>
    <property type="match status" value="1"/>
</dbReference>
<organism evidence="4 5">
    <name type="scientific">Candidatus Gottesmanbacteria bacterium RIFCSPLOWO2_01_FULL_49_10</name>
    <dbReference type="NCBI Taxonomy" id="1798396"/>
    <lineage>
        <taxon>Bacteria</taxon>
        <taxon>Candidatus Gottesmaniibacteriota</taxon>
    </lineage>
</organism>
<dbReference type="AlphaFoldDB" id="A0A1F6AZ21"/>
<reference evidence="4 5" key="1">
    <citation type="journal article" date="2016" name="Nat. Commun.">
        <title>Thousands of microbial genomes shed light on interconnected biogeochemical processes in an aquifer system.</title>
        <authorList>
            <person name="Anantharaman K."/>
            <person name="Brown C.T."/>
            <person name="Hug L.A."/>
            <person name="Sharon I."/>
            <person name="Castelle C.J."/>
            <person name="Probst A.J."/>
            <person name="Thomas B.C."/>
            <person name="Singh A."/>
            <person name="Wilkins M.J."/>
            <person name="Karaoz U."/>
            <person name="Brodie E.L."/>
            <person name="Williams K.H."/>
            <person name="Hubbard S.S."/>
            <person name="Banfield J.F."/>
        </authorList>
    </citation>
    <scope>NUCLEOTIDE SEQUENCE [LARGE SCALE GENOMIC DNA]</scope>
</reference>